<dbReference type="SUPFAM" id="SSF55282">
    <property type="entry name" value="RL5-like"/>
    <property type="match status" value="1"/>
</dbReference>
<dbReference type="InParanoid" id="G3AKS4"/>
<gene>
    <name evidence="6" type="ORF">SPAPADRAFT_60307</name>
</gene>
<dbReference type="Gene3D" id="3.30.1440.10">
    <property type="match status" value="1"/>
</dbReference>
<dbReference type="FunCoup" id="G3AKS4">
    <property type="interactions" value="637"/>
</dbReference>
<evidence type="ECO:0000256" key="2">
    <source>
        <dbReference type="ARBA" id="ARBA00022980"/>
    </source>
</evidence>
<evidence type="ECO:0000313" key="6">
    <source>
        <dbReference type="EMBL" id="EGW32978.1"/>
    </source>
</evidence>
<sequence>MSKVFIRQFSKTGISLKPGYSTVHPVHHLVKVEKSNLKPSLKELLVPHDDITSIKYRPYEIDQDRIAEHYTNTLKSDLMLNLYQYDADTIPANPKRSWGVDSPYKLYRPLKKPLGSIRTRGQIKPVTAKNIPEITGVTVHSYNKKALVEPWLDITTRLQVATLTNVKPKQLFAKRNLVEFKLRKGKPVGGKVELTGRDMTQFLSTLIELVLPRIRTFKGIKNSSGDKKGNITFGLTNEDMQFFPEIEAFQDLYPNMNGLHITIKTSASNDEQARTLLSAYGFPFTNA</sequence>
<dbReference type="PANTHER" id="PTHR11994">
    <property type="entry name" value="60S RIBOSOMAL PROTEIN L11-RELATED"/>
    <property type="match status" value="1"/>
</dbReference>
<dbReference type="GeneID" id="18873333"/>
<comment type="similarity">
    <text evidence="1">Belongs to the universal ribosomal protein uL5 family.</text>
</comment>
<name>G3AKS4_SPAPN</name>
<dbReference type="InterPro" id="IPR002132">
    <property type="entry name" value="Ribosomal_uL5"/>
</dbReference>
<feature type="domain" description="Large ribosomal subunit protein uL5 C-terminal" evidence="5">
    <location>
        <begin position="187"/>
        <end position="284"/>
    </location>
</feature>
<dbReference type="STRING" id="619300.G3AKS4"/>
<dbReference type="GO" id="GO:0003735">
    <property type="term" value="F:structural constituent of ribosome"/>
    <property type="evidence" value="ECO:0007669"/>
    <property type="project" value="EnsemblFungi"/>
</dbReference>
<evidence type="ECO:0000313" key="7">
    <source>
        <dbReference type="Proteomes" id="UP000000709"/>
    </source>
</evidence>
<dbReference type="AlphaFoldDB" id="G3AKS4"/>
<dbReference type="EMBL" id="GL996501">
    <property type="protein sequence ID" value="EGW32978.1"/>
    <property type="molecule type" value="Genomic_DNA"/>
</dbReference>
<dbReference type="HOGENOM" id="CLU_061015_1_1_1"/>
<organism evidence="7">
    <name type="scientific">Spathaspora passalidarum (strain NRRL Y-27907 / 11-Y1)</name>
    <dbReference type="NCBI Taxonomy" id="619300"/>
    <lineage>
        <taxon>Eukaryota</taxon>
        <taxon>Fungi</taxon>
        <taxon>Dikarya</taxon>
        <taxon>Ascomycota</taxon>
        <taxon>Saccharomycotina</taxon>
        <taxon>Pichiomycetes</taxon>
        <taxon>Debaryomycetaceae</taxon>
        <taxon>Spathaspora</taxon>
    </lineage>
</organism>
<keyword evidence="2" id="KW-0689">Ribosomal protein</keyword>
<dbReference type="FunFam" id="3.30.1440.10:FF:000001">
    <property type="entry name" value="50S ribosomal protein L5"/>
    <property type="match status" value="1"/>
</dbReference>
<dbReference type="KEGG" id="spaa:SPAPADRAFT_60307"/>
<evidence type="ECO:0000259" key="5">
    <source>
        <dbReference type="Pfam" id="PF00673"/>
    </source>
</evidence>
<dbReference type="eggNOG" id="KOG0398">
    <property type="taxonomic scope" value="Eukaryota"/>
</dbReference>
<dbReference type="OrthoDB" id="539541at2759"/>
<reference evidence="6 7" key="1">
    <citation type="journal article" date="2011" name="Proc. Natl. Acad. Sci. U.S.A.">
        <title>Comparative genomics of xylose-fermenting fungi for enhanced biofuel production.</title>
        <authorList>
            <person name="Wohlbach D.J."/>
            <person name="Kuo A."/>
            <person name="Sato T.K."/>
            <person name="Potts K.M."/>
            <person name="Salamov A.A."/>
            <person name="LaButti K.M."/>
            <person name="Sun H."/>
            <person name="Clum A."/>
            <person name="Pangilinan J.L."/>
            <person name="Lindquist E.A."/>
            <person name="Lucas S."/>
            <person name="Lapidus A."/>
            <person name="Jin M."/>
            <person name="Gunawan C."/>
            <person name="Balan V."/>
            <person name="Dale B.E."/>
            <person name="Jeffries T.W."/>
            <person name="Zinkel R."/>
            <person name="Barry K.W."/>
            <person name="Grigoriev I.V."/>
            <person name="Gasch A.P."/>
        </authorList>
    </citation>
    <scope>NUCLEOTIDE SEQUENCE [LARGE SCALE GENOMIC DNA]</scope>
    <source>
        <strain evidence="7">NRRL Y-27907 / 11-Y1</strain>
    </source>
</reference>
<keyword evidence="7" id="KW-1185">Reference proteome</keyword>
<evidence type="ECO:0000256" key="1">
    <source>
        <dbReference type="ARBA" id="ARBA00008553"/>
    </source>
</evidence>
<dbReference type="GO" id="GO:0005762">
    <property type="term" value="C:mitochondrial large ribosomal subunit"/>
    <property type="evidence" value="ECO:0007669"/>
    <property type="project" value="EnsemblFungi"/>
</dbReference>
<dbReference type="GO" id="GO:0006412">
    <property type="term" value="P:translation"/>
    <property type="evidence" value="ECO:0007669"/>
    <property type="project" value="InterPro"/>
</dbReference>
<accession>G3AKS4</accession>
<evidence type="ECO:0000256" key="3">
    <source>
        <dbReference type="ARBA" id="ARBA00023274"/>
    </source>
</evidence>
<evidence type="ECO:0000256" key="4">
    <source>
        <dbReference type="ARBA" id="ARBA00040368"/>
    </source>
</evidence>
<dbReference type="RefSeq" id="XP_007374493.1">
    <property type="nucleotide sequence ID" value="XM_007374431.1"/>
</dbReference>
<proteinExistence type="inferred from homology"/>
<dbReference type="InterPro" id="IPR031309">
    <property type="entry name" value="Ribosomal_uL5_C"/>
</dbReference>
<dbReference type="Pfam" id="PF00673">
    <property type="entry name" value="Ribosomal_L5_C"/>
    <property type="match status" value="1"/>
</dbReference>
<protein>
    <recommendedName>
        <fullName evidence="4">Large ribosomal subunit protein uL5m</fullName>
    </recommendedName>
</protein>
<dbReference type="InterPro" id="IPR022803">
    <property type="entry name" value="Ribosomal_uL5_dom_sf"/>
</dbReference>
<dbReference type="Proteomes" id="UP000000709">
    <property type="component" value="Unassembled WGS sequence"/>
</dbReference>
<dbReference type="OMA" id="HINCYVE"/>
<keyword evidence="3" id="KW-0687">Ribonucleoprotein</keyword>